<feature type="domain" description="DUF6471" evidence="1">
    <location>
        <begin position="30"/>
        <end position="88"/>
    </location>
</feature>
<name>A0ABX1NK32_9RHOO</name>
<dbReference type="Pfam" id="PF20075">
    <property type="entry name" value="DUF6471"/>
    <property type="match status" value="1"/>
</dbReference>
<reference evidence="2 3" key="1">
    <citation type="submission" date="2019-12" db="EMBL/GenBank/DDBJ databases">
        <title>Comparative genomics gives insights into the taxonomy of the Azoarcus-Aromatoleum group and reveals separate origins of nif in the plant-associated Azoarcus and non-plant-associated Aromatoleum sub-groups.</title>
        <authorList>
            <person name="Lafos M."/>
            <person name="Maluk M."/>
            <person name="Batista M."/>
            <person name="Junghare M."/>
            <person name="Carmona M."/>
            <person name="Faoro H."/>
            <person name="Cruz L.M."/>
            <person name="Battistoni F."/>
            <person name="De Souza E."/>
            <person name="Pedrosa F."/>
            <person name="Chen W.-M."/>
            <person name="Poole P.S."/>
            <person name="Dixon R.A."/>
            <person name="James E.K."/>
        </authorList>
    </citation>
    <scope>NUCLEOTIDE SEQUENCE [LARGE SCALE GENOMIC DNA]</scope>
    <source>
        <strain evidence="2 3">T</strain>
    </source>
</reference>
<organism evidence="2 3">
    <name type="scientific">Aromatoleum toluolicum</name>
    <dbReference type="NCBI Taxonomy" id="90060"/>
    <lineage>
        <taxon>Bacteria</taxon>
        <taxon>Pseudomonadati</taxon>
        <taxon>Pseudomonadota</taxon>
        <taxon>Betaproteobacteria</taxon>
        <taxon>Rhodocyclales</taxon>
        <taxon>Rhodocyclaceae</taxon>
        <taxon>Aromatoleum</taxon>
    </lineage>
</organism>
<sequence>MKKPGRPLCLDPRARPVATESETMDRLNFEAGLLVKRAMRASGWTYADLATALRAMGVRRSATVINRRINRGNFSAGFLLACLAAMGQELRLRSATPRETTDRTD</sequence>
<dbReference type="EMBL" id="WTVS01000050">
    <property type="protein sequence ID" value="NMF99687.1"/>
    <property type="molecule type" value="Genomic_DNA"/>
</dbReference>
<evidence type="ECO:0000313" key="2">
    <source>
        <dbReference type="EMBL" id="NMF99687.1"/>
    </source>
</evidence>
<protein>
    <recommendedName>
        <fullName evidence="1">DUF6471 domain-containing protein</fullName>
    </recommendedName>
</protein>
<gene>
    <name evidence="2" type="ORF">GPA27_20115</name>
</gene>
<accession>A0ABX1NK32</accession>
<dbReference type="InterPro" id="IPR045526">
    <property type="entry name" value="DUF6471"/>
</dbReference>
<evidence type="ECO:0000313" key="3">
    <source>
        <dbReference type="Proteomes" id="UP000634522"/>
    </source>
</evidence>
<proteinExistence type="predicted"/>
<dbReference type="Proteomes" id="UP000634522">
    <property type="component" value="Unassembled WGS sequence"/>
</dbReference>
<evidence type="ECO:0000259" key="1">
    <source>
        <dbReference type="Pfam" id="PF20075"/>
    </source>
</evidence>
<comment type="caution">
    <text evidence="2">The sequence shown here is derived from an EMBL/GenBank/DDBJ whole genome shotgun (WGS) entry which is preliminary data.</text>
</comment>
<dbReference type="RefSeq" id="WP_169142283.1">
    <property type="nucleotide sequence ID" value="NZ_WTVS01000050.1"/>
</dbReference>
<keyword evidence="3" id="KW-1185">Reference proteome</keyword>